<protein>
    <recommendedName>
        <fullName evidence="10">Major facilitator superfamily (MFS) profile domain-containing protein</fullName>
    </recommendedName>
</protein>
<feature type="transmembrane region" description="Helical" evidence="9">
    <location>
        <begin position="106"/>
        <end position="123"/>
    </location>
</feature>
<comment type="caution">
    <text evidence="11">The sequence shown here is derived from an EMBL/GenBank/DDBJ whole genome shotgun (WGS) entry which is preliminary data.</text>
</comment>
<gene>
    <name evidence="11" type="ORF">G210_0663</name>
</gene>
<feature type="domain" description="Major facilitator superfamily (MFS) profile" evidence="10">
    <location>
        <begin position="41"/>
        <end position="486"/>
    </location>
</feature>
<dbReference type="PANTHER" id="PTHR23502">
    <property type="entry name" value="MAJOR FACILITATOR SUPERFAMILY"/>
    <property type="match status" value="1"/>
</dbReference>
<feature type="transmembrane region" description="Helical" evidence="9">
    <location>
        <begin position="318"/>
        <end position="340"/>
    </location>
</feature>
<evidence type="ECO:0000256" key="9">
    <source>
        <dbReference type="SAM" id="Phobius"/>
    </source>
</evidence>
<evidence type="ECO:0000256" key="2">
    <source>
        <dbReference type="ARBA" id="ARBA00022448"/>
    </source>
</evidence>
<reference evidence="11 12" key="1">
    <citation type="submission" date="2013-02" db="EMBL/GenBank/DDBJ databases">
        <title>Genome sequence of Candida maltosa Xu316, a potential industrial strain for xylitol and ethanol production.</title>
        <authorList>
            <person name="Yu J."/>
            <person name="Wang Q."/>
            <person name="Geng X."/>
            <person name="Bao W."/>
            <person name="He P."/>
            <person name="Cai J."/>
        </authorList>
    </citation>
    <scope>NUCLEOTIDE SEQUENCE [LARGE SCALE GENOMIC DNA]</scope>
    <source>
        <strain evidence="12">Xu316</strain>
    </source>
</reference>
<dbReference type="FunFam" id="1.20.1250.20:FF:000172">
    <property type="entry name" value="MFS multidrug resistance transporter"/>
    <property type="match status" value="1"/>
</dbReference>
<dbReference type="SUPFAM" id="SSF103473">
    <property type="entry name" value="MFS general substrate transporter"/>
    <property type="match status" value="1"/>
</dbReference>
<keyword evidence="5" id="KW-0843">Virulence</keyword>
<dbReference type="InterPro" id="IPR036259">
    <property type="entry name" value="MFS_trans_sf"/>
</dbReference>
<feature type="transmembrane region" description="Helical" evidence="9">
    <location>
        <begin position="75"/>
        <end position="94"/>
    </location>
</feature>
<dbReference type="GO" id="GO:0001765">
    <property type="term" value="P:membrane raft assembly"/>
    <property type="evidence" value="ECO:0007669"/>
    <property type="project" value="UniProtKB-ARBA"/>
</dbReference>
<evidence type="ECO:0000256" key="3">
    <source>
        <dbReference type="ARBA" id="ARBA00022692"/>
    </source>
</evidence>
<feature type="transmembrane region" description="Helical" evidence="9">
    <location>
        <begin position="277"/>
        <end position="298"/>
    </location>
</feature>
<name>M3K1X1_CANMX</name>
<feature type="transmembrane region" description="Helical" evidence="9">
    <location>
        <begin position="197"/>
        <end position="217"/>
    </location>
</feature>
<dbReference type="InterPro" id="IPR020846">
    <property type="entry name" value="MFS_dom"/>
</dbReference>
<feature type="transmembrane region" description="Helical" evidence="9">
    <location>
        <begin position="39"/>
        <end position="60"/>
    </location>
</feature>
<evidence type="ECO:0000313" key="12">
    <source>
        <dbReference type="Proteomes" id="UP000011777"/>
    </source>
</evidence>
<feature type="transmembrane region" description="Helical" evidence="9">
    <location>
        <begin position="434"/>
        <end position="451"/>
    </location>
</feature>
<dbReference type="GO" id="GO:0005886">
    <property type="term" value="C:plasma membrane"/>
    <property type="evidence" value="ECO:0007669"/>
    <property type="project" value="UniProtKB-SubCell"/>
</dbReference>
<evidence type="ECO:0000256" key="5">
    <source>
        <dbReference type="ARBA" id="ARBA00023026"/>
    </source>
</evidence>
<dbReference type="GO" id="GO:0055088">
    <property type="term" value="P:lipid homeostasis"/>
    <property type="evidence" value="ECO:0007669"/>
    <property type="project" value="UniProtKB-ARBA"/>
</dbReference>
<keyword evidence="12" id="KW-1185">Reference proteome</keyword>
<accession>M3K1X1</accession>
<dbReference type="PANTHER" id="PTHR23502:SF51">
    <property type="entry name" value="QUINIDINE RESISTANCE PROTEIN 1-RELATED"/>
    <property type="match status" value="1"/>
</dbReference>
<dbReference type="eggNOG" id="KOG0255">
    <property type="taxonomic scope" value="Eukaryota"/>
</dbReference>
<dbReference type="OrthoDB" id="440553at2759"/>
<dbReference type="GO" id="GO:0045121">
    <property type="term" value="C:membrane raft"/>
    <property type="evidence" value="ECO:0007669"/>
    <property type="project" value="UniProtKB-ARBA"/>
</dbReference>
<evidence type="ECO:0000259" key="10">
    <source>
        <dbReference type="PROSITE" id="PS50850"/>
    </source>
</evidence>
<dbReference type="InterPro" id="IPR011701">
    <property type="entry name" value="MFS"/>
</dbReference>
<evidence type="ECO:0000256" key="4">
    <source>
        <dbReference type="ARBA" id="ARBA00022989"/>
    </source>
</evidence>
<dbReference type="OMA" id="NWNYRRR"/>
<dbReference type="GO" id="GO:0022857">
    <property type="term" value="F:transmembrane transporter activity"/>
    <property type="evidence" value="ECO:0007669"/>
    <property type="project" value="InterPro"/>
</dbReference>
<dbReference type="Proteomes" id="UP000011777">
    <property type="component" value="Unassembled WGS sequence"/>
</dbReference>
<keyword evidence="3 9" id="KW-0812">Transmembrane</keyword>
<sequence>MPNKEFDIDKVINSKKLQALESHDEKKAPYTIFYSTDKLLLIIVLALVGFWSAISSPIYFPALPTLTEYFHTTPSIMNISVVCYLIFQGIAPTVSCNLADTFGRRPVILASIIVFCAACIAISQTNVYWLLALLRCVQAAGIAPVFAISSGVAGDICTPANRGGMVGAVSGLQLVGNGLGGLVGAALITGFHSWRSIFIFLTIGGACTFVFAFFVLAETSRRIVGNGSVFPKNILNRAPLIYLPHFKKRMNNDYSTMQPKGPFDILGPFKIFFSKEVFCILLPSGMHFAAWTVVLTSLSTELESSKYNYSVMHVGLIYLPQGIACFVGSIFIGRCLNWYYRYRKNLYDRQMDEVPLDQRPPFNLVATRLTLTIIPLFMMVAGLVIFGWCIQFKQHIISIIISTIMVSFSASVLMSICTTMLVDLYPTRGSASASCVNLMRCWLSALGVGVLDKMVIKLNLGGTYTLIAGICILTDFGLLYVLYNANQRFQNYVSPNQTAVNTDTEEDY</sequence>
<evidence type="ECO:0000256" key="1">
    <source>
        <dbReference type="ARBA" id="ARBA00004651"/>
    </source>
</evidence>
<comment type="function">
    <text evidence="8">MFS antiporter that does not display functional linkage as drug transporter and performs functions that significantly affect biofilm development and virulence. No substrate for transport has been identified yet, but plays an important role in the growth in the host.</text>
</comment>
<feature type="transmembrane region" description="Helical" evidence="9">
    <location>
        <begin position="396"/>
        <end position="422"/>
    </location>
</feature>
<comment type="similarity">
    <text evidence="7">Belongs to the major facilitator superfamily. CAR1 family.</text>
</comment>
<dbReference type="PROSITE" id="PS50850">
    <property type="entry name" value="MFS"/>
    <property type="match status" value="1"/>
</dbReference>
<organism evidence="11 12">
    <name type="scientific">Candida maltosa (strain Xu316)</name>
    <name type="common">Yeast</name>
    <dbReference type="NCBI Taxonomy" id="1245528"/>
    <lineage>
        <taxon>Eukaryota</taxon>
        <taxon>Fungi</taxon>
        <taxon>Dikarya</taxon>
        <taxon>Ascomycota</taxon>
        <taxon>Saccharomycotina</taxon>
        <taxon>Pichiomycetes</taxon>
        <taxon>Debaryomycetaceae</taxon>
        <taxon>Candida/Lodderomyces clade</taxon>
        <taxon>Candida</taxon>
    </lineage>
</organism>
<dbReference type="STRING" id="1245528.M3K1X1"/>
<evidence type="ECO:0000256" key="6">
    <source>
        <dbReference type="ARBA" id="ARBA00023136"/>
    </source>
</evidence>
<keyword evidence="4 9" id="KW-1133">Transmembrane helix</keyword>
<feature type="transmembrane region" description="Helical" evidence="9">
    <location>
        <begin position="463"/>
        <end position="483"/>
    </location>
</feature>
<keyword evidence="6 9" id="KW-0472">Membrane</keyword>
<feature type="transmembrane region" description="Helical" evidence="9">
    <location>
        <begin position="369"/>
        <end position="390"/>
    </location>
</feature>
<dbReference type="Pfam" id="PF07690">
    <property type="entry name" value="MFS_1"/>
    <property type="match status" value="1"/>
</dbReference>
<dbReference type="HOGENOM" id="CLU_008455_8_4_1"/>
<keyword evidence="2" id="KW-0813">Transport</keyword>
<evidence type="ECO:0000256" key="8">
    <source>
        <dbReference type="ARBA" id="ARBA00053949"/>
    </source>
</evidence>
<dbReference type="EMBL" id="AOGT01000997">
    <property type="protein sequence ID" value="EMG48719.1"/>
    <property type="molecule type" value="Genomic_DNA"/>
</dbReference>
<evidence type="ECO:0000313" key="11">
    <source>
        <dbReference type="EMBL" id="EMG48719.1"/>
    </source>
</evidence>
<evidence type="ECO:0000256" key="7">
    <source>
        <dbReference type="ARBA" id="ARBA00038347"/>
    </source>
</evidence>
<dbReference type="AlphaFoldDB" id="M3K1X1"/>
<comment type="subcellular location">
    <subcellularLocation>
        <location evidence="1">Cell membrane</location>
        <topology evidence="1">Multi-pass membrane protein</topology>
    </subcellularLocation>
</comment>
<dbReference type="Gene3D" id="1.20.1250.20">
    <property type="entry name" value="MFS general substrate transporter like domains"/>
    <property type="match status" value="1"/>
</dbReference>
<proteinExistence type="inferred from homology"/>
<feature type="transmembrane region" description="Helical" evidence="9">
    <location>
        <begin position="129"/>
        <end position="153"/>
    </location>
</feature>
<feature type="transmembrane region" description="Helical" evidence="9">
    <location>
        <begin position="165"/>
        <end position="191"/>
    </location>
</feature>